<keyword evidence="1" id="KW-0812">Transmembrane</keyword>
<feature type="transmembrane region" description="Helical" evidence="1">
    <location>
        <begin position="53"/>
        <end position="72"/>
    </location>
</feature>
<evidence type="ECO:0000313" key="4">
    <source>
        <dbReference type="Proteomes" id="UP001596022"/>
    </source>
</evidence>
<comment type="caution">
    <text evidence="3">The sequence shown here is derived from an EMBL/GenBank/DDBJ whole genome shotgun (WGS) entry which is preliminary data.</text>
</comment>
<accession>A0ABV9GQJ9</accession>
<protein>
    <submittedName>
        <fullName evidence="3">PH domain-containing protein</fullName>
    </submittedName>
</protein>
<organism evidence="3 4">
    <name type="scientific">Camelliibacillus cellulosilyticus</name>
    <dbReference type="NCBI Taxonomy" id="2174486"/>
    <lineage>
        <taxon>Bacteria</taxon>
        <taxon>Bacillati</taxon>
        <taxon>Bacillota</taxon>
        <taxon>Bacilli</taxon>
        <taxon>Bacillales</taxon>
        <taxon>Sporolactobacillaceae</taxon>
        <taxon>Camelliibacillus</taxon>
    </lineage>
</organism>
<keyword evidence="1" id="KW-0472">Membrane</keyword>
<sequence>MTHNLKEPDRRISPNAVKVWRISATIGHAIAVIIIGVVLYLQHRFDWVDWLMPILYGLGAIVIVHAIYRLFFYPIYQQRTWRYSVDESFVQLKHGSLEKTYVIVPMTKVQYVNTSQGPLMRRYGLMSVTIGTMASSHDIPALPEQEAEALCTRIAYLAQISEPDE</sequence>
<dbReference type="Pfam" id="PF03703">
    <property type="entry name" value="bPH_2"/>
    <property type="match status" value="1"/>
</dbReference>
<keyword evidence="1" id="KW-1133">Transmembrane helix</keyword>
<proteinExistence type="predicted"/>
<dbReference type="Proteomes" id="UP001596022">
    <property type="component" value="Unassembled WGS sequence"/>
</dbReference>
<dbReference type="PANTHER" id="PTHR34473:SF2">
    <property type="entry name" value="UPF0699 TRANSMEMBRANE PROTEIN YDBT"/>
    <property type="match status" value="1"/>
</dbReference>
<evidence type="ECO:0000256" key="1">
    <source>
        <dbReference type="SAM" id="Phobius"/>
    </source>
</evidence>
<keyword evidence="4" id="KW-1185">Reference proteome</keyword>
<dbReference type="EMBL" id="JBHSFW010000009">
    <property type="protein sequence ID" value="MFC4619512.1"/>
    <property type="molecule type" value="Genomic_DNA"/>
</dbReference>
<dbReference type="RefSeq" id="WP_376846608.1">
    <property type="nucleotide sequence ID" value="NZ_JBHSFW010000009.1"/>
</dbReference>
<dbReference type="PANTHER" id="PTHR34473">
    <property type="entry name" value="UPF0699 TRANSMEMBRANE PROTEIN YDBS"/>
    <property type="match status" value="1"/>
</dbReference>
<reference evidence="4" key="1">
    <citation type="journal article" date="2019" name="Int. J. Syst. Evol. Microbiol.">
        <title>The Global Catalogue of Microorganisms (GCM) 10K type strain sequencing project: providing services to taxonomists for standard genome sequencing and annotation.</title>
        <authorList>
            <consortium name="The Broad Institute Genomics Platform"/>
            <consortium name="The Broad Institute Genome Sequencing Center for Infectious Disease"/>
            <person name="Wu L."/>
            <person name="Ma J."/>
        </authorList>
    </citation>
    <scope>NUCLEOTIDE SEQUENCE [LARGE SCALE GENOMIC DNA]</scope>
    <source>
        <strain evidence="4">CGMCC 1.16306</strain>
    </source>
</reference>
<dbReference type="InterPro" id="IPR005182">
    <property type="entry name" value="YdbS-like_PH"/>
</dbReference>
<evidence type="ECO:0000313" key="3">
    <source>
        <dbReference type="EMBL" id="MFC4619512.1"/>
    </source>
</evidence>
<feature type="domain" description="YdbS-like PH" evidence="2">
    <location>
        <begin position="79"/>
        <end position="151"/>
    </location>
</feature>
<name>A0ABV9GQJ9_9BACL</name>
<gene>
    <name evidence="3" type="ORF">ACFO4N_12395</name>
</gene>
<feature type="transmembrane region" description="Helical" evidence="1">
    <location>
        <begin position="20"/>
        <end position="41"/>
    </location>
</feature>
<evidence type="ECO:0000259" key="2">
    <source>
        <dbReference type="Pfam" id="PF03703"/>
    </source>
</evidence>